<dbReference type="GO" id="GO:0055085">
    <property type="term" value="P:transmembrane transport"/>
    <property type="evidence" value="ECO:0007669"/>
    <property type="project" value="InterPro"/>
</dbReference>
<keyword evidence="4 7" id="KW-0812">Transmembrane</keyword>
<dbReference type="STRING" id="1631249.BQ8794_50601"/>
<dbReference type="GO" id="GO:0010438">
    <property type="term" value="P:cellular response to sulfur starvation"/>
    <property type="evidence" value="ECO:0007669"/>
    <property type="project" value="TreeGrafter"/>
</dbReference>
<dbReference type="PROSITE" id="PS50928">
    <property type="entry name" value="ABC_TM1"/>
    <property type="match status" value="1"/>
</dbReference>
<feature type="transmembrane region" description="Helical" evidence="7">
    <location>
        <begin position="113"/>
        <end position="134"/>
    </location>
</feature>
<protein>
    <submittedName>
        <fullName evidence="10">ABC transporter</fullName>
    </submittedName>
</protein>
<keyword evidence="11" id="KW-1185">Reference proteome</keyword>
<sequence length="303" mass="32891">MLVKGMSARDEASETGGEGTTRPSRPRPKVRLRMINAKVSRGSALFLGGLPFLFVAIVYLIASAQRLAVNPSDKLLPSPAQMWSAFLDLATVPDRRSGDLILWVDTYASLLRLFAGVGVATFAALSLGIAIGFIPRVRAFLLPFVTVVCVIPPLALLPILFIALGLGETAKITLIAVGVAPVMVRDIANRVMELPSELVAKAQTLGGNSWTMVLRLVLPQVMPRLITCVRLALGPAWLFLIAAEAIASTEGLGYRIFLVRRYLSMDVILPYVAWITLLAVITDWLLVRLSQAMSPWAHPLEAR</sequence>
<reference evidence="11" key="1">
    <citation type="submission" date="2017-01" db="EMBL/GenBank/DDBJ databases">
        <authorList>
            <person name="Brunel B."/>
        </authorList>
    </citation>
    <scope>NUCLEOTIDE SEQUENCE [LARGE SCALE GENOMIC DNA]</scope>
</reference>
<evidence type="ECO:0000256" key="3">
    <source>
        <dbReference type="ARBA" id="ARBA00022475"/>
    </source>
</evidence>
<dbReference type="Gene3D" id="1.10.3720.10">
    <property type="entry name" value="MetI-like"/>
    <property type="match status" value="1"/>
</dbReference>
<name>A0A1R3VF12_9HYPH</name>
<dbReference type="InterPro" id="IPR035906">
    <property type="entry name" value="MetI-like_sf"/>
</dbReference>
<feature type="transmembrane region" description="Helical" evidence="7">
    <location>
        <begin position="225"/>
        <end position="247"/>
    </location>
</feature>
<evidence type="ECO:0000256" key="6">
    <source>
        <dbReference type="ARBA" id="ARBA00023136"/>
    </source>
</evidence>
<keyword evidence="2 7" id="KW-0813">Transport</keyword>
<comment type="similarity">
    <text evidence="7">Belongs to the binding-protein-dependent transport system permease family.</text>
</comment>
<comment type="subcellular location">
    <subcellularLocation>
        <location evidence="1 7">Cell membrane</location>
        <topology evidence="1 7">Multi-pass membrane protein</topology>
    </subcellularLocation>
</comment>
<dbReference type="PANTHER" id="PTHR30151">
    <property type="entry name" value="ALKANE SULFONATE ABC TRANSPORTER-RELATED, MEMBRANE SUBUNIT"/>
    <property type="match status" value="1"/>
</dbReference>
<keyword evidence="3" id="KW-1003">Cell membrane</keyword>
<feature type="domain" description="ABC transmembrane type-1" evidence="9">
    <location>
        <begin position="110"/>
        <end position="290"/>
    </location>
</feature>
<dbReference type="GO" id="GO:0005886">
    <property type="term" value="C:plasma membrane"/>
    <property type="evidence" value="ECO:0007669"/>
    <property type="project" value="UniProtKB-SubCell"/>
</dbReference>
<dbReference type="PANTHER" id="PTHR30151:SF25">
    <property type="entry name" value="TAURINE TRANSPORT SYSTEM PERMEASE PROTEIN TAUC"/>
    <property type="match status" value="1"/>
</dbReference>
<keyword evidence="6 7" id="KW-0472">Membrane</keyword>
<dbReference type="InterPro" id="IPR000515">
    <property type="entry name" value="MetI-like"/>
</dbReference>
<evidence type="ECO:0000313" key="11">
    <source>
        <dbReference type="Proteomes" id="UP000188388"/>
    </source>
</evidence>
<feature type="transmembrane region" description="Helical" evidence="7">
    <location>
        <begin position="267"/>
        <end position="287"/>
    </location>
</feature>
<feature type="region of interest" description="Disordered" evidence="8">
    <location>
        <begin position="1"/>
        <end position="27"/>
    </location>
</feature>
<evidence type="ECO:0000256" key="7">
    <source>
        <dbReference type="RuleBase" id="RU363032"/>
    </source>
</evidence>
<gene>
    <name evidence="10" type="ORF">BQ8794_50601</name>
</gene>
<evidence type="ECO:0000259" key="9">
    <source>
        <dbReference type="PROSITE" id="PS50928"/>
    </source>
</evidence>
<dbReference type="CDD" id="cd06261">
    <property type="entry name" value="TM_PBP2"/>
    <property type="match status" value="1"/>
</dbReference>
<dbReference type="Proteomes" id="UP000188388">
    <property type="component" value="Unassembled WGS sequence"/>
</dbReference>
<evidence type="ECO:0000313" key="10">
    <source>
        <dbReference type="EMBL" id="SIT58499.1"/>
    </source>
</evidence>
<evidence type="ECO:0000256" key="2">
    <source>
        <dbReference type="ARBA" id="ARBA00022448"/>
    </source>
</evidence>
<accession>A0A1R3VF12</accession>
<organism evidence="10 11">
    <name type="scientific">Mesorhizobium prunaredense</name>
    <dbReference type="NCBI Taxonomy" id="1631249"/>
    <lineage>
        <taxon>Bacteria</taxon>
        <taxon>Pseudomonadati</taxon>
        <taxon>Pseudomonadota</taxon>
        <taxon>Alphaproteobacteria</taxon>
        <taxon>Hyphomicrobiales</taxon>
        <taxon>Phyllobacteriaceae</taxon>
        <taxon>Mesorhizobium</taxon>
    </lineage>
</organism>
<feature type="transmembrane region" description="Helical" evidence="7">
    <location>
        <begin position="43"/>
        <end position="62"/>
    </location>
</feature>
<dbReference type="Pfam" id="PF00528">
    <property type="entry name" value="BPD_transp_1"/>
    <property type="match status" value="1"/>
</dbReference>
<dbReference type="EMBL" id="FTPD01000045">
    <property type="protein sequence ID" value="SIT58499.1"/>
    <property type="molecule type" value="Genomic_DNA"/>
</dbReference>
<dbReference type="SUPFAM" id="SSF161098">
    <property type="entry name" value="MetI-like"/>
    <property type="match status" value="1"/>
</dbReference>
<dbReference type="AlphaFoldDB" id="A0A1R3VF12"/>
<evidence type="ECO:0000256" key="1">
    <source>
        <dbReference type="ARBA" id="ARBA00004651"/>
    </source>
</evidence>
<evidence type="ECO:0000256" key="4">
    <source>
        <dbReference type="ARBA" id="ARBA00022692"/>
    </source>
</evidence>
<proteinExistence type="inferred from homology"/>
<keyword evidence="5 7" id="KW-1133">Transmembrane helix</keyword>
<evidence type="ECO:0000256" key="8">
    <source>
        <dbReference type="SAM" id="MobiDB-lite"/>
    </source>
</evidence>
<feature type="transmembrane region" description="Helical" evidence="7">
    <location>
        <begin position="141"/>
        <end position="164"/>
    </location>
</feature>
<evidence type="ECO:0000256" key="5">
    <source>
        <dbReference type="ARBA" id="ARBA00022989"/>
    </source>
</evidence>